<feature type="region of interest" description="Disordered" evidence="2">
    <location>
        <begin position="646"/>
        <end position="854"/>
    </location>
</feature>
<evidence type="ECO:0000313" key="3">
    <source>
        <dbReference type="EMBL" id="CAK9017648.1"/>
    </source>
</evidence>
<evidence type="ECO:0000313" key="4">
    <source>
        <dbReference type="Proteomes" id="UP001642464"/>
    </source>
</evidence>
<feature type="compositionally biased region" description="Basic and acidic residues" evidence="2">
    <location>
        <begin position="844"/>
        <end position="854"/>
    </location>
</feature>
<dbReference type="Proteomes" id="UP001642464">
    <property type="component" value="Unassembled WGS sequence"/>
</dbReference>
<gene>
    <name evidence="3" type="ORF">SCF082_LOCUS13727</name>
</gene>
<sequence length="1093" mass="123444">MEVSMGKSDEIMGQTETQQGPTVRFGVSVGRTPPASSNQAYLTEQLLALGRAGGCFKDVPLSASLGASARRVALEASKKMAIGLDKEMELSLRPSSGDQVFRSWLPKFNTAAIALVLRSGEGEDGPKLLCSADWLYPIEAECGELHLSASLAAAHRCLLRRQDCHWQLEATCFHRWQVQEWSASSAVLEEGRQLLRFEVQEVPVQLVGHQIRRLQRIFGYLGHHLQDLIASQAFRQRLLNSRLTRPGAADHLEQIAAQLVTLRNGLTESRRREEDLNNRLQAAQSTGAMQAALQEMVNTQKAILEASKKPDKKLTLVDNRGLAKPSNFDGNSDFLQWKIRLEAFVESVHGDFGQAMAWAEDETDPISNASMKTEFGEETPEQETIPDLESKDAQLYAVLQTLCEKETFTLVRSAGKGKGLEAWRRLCKRFDPSTGGRRRALLRLVLNPNRCNRVEELSAAVESWEDQVRQYENRRKPDGSRPTLDEDIKISILESICPVEVERHLQLNQARFADYLEVRKELSTYLETGIGLKLKSGGGHSSSDYNGPQPMDIALHRTRSNMGSKREPAAKKEESKDAQKKPSYDRVHLDMDLATAMKRFTAEDFNRMLVEGQGRSSLADSGAGSFGDQSVDVMMRLIEENYKLRDQLKRQEGKETREHDSRDPPKERSRSPKRGRSPKKKVKRESTDEEEERIIRENQEQARSTKPERTPKGSVGVFLKEKATRSEETPTASEGVPQKASEGTSPKKPDKRRPRERAYPPGVKAMESPEEREANKREREESEKKEKKPKVKAMPSKVKAKPKAPDSKSDSKPANSGFTSGALGMLRPALASNLSSEIETEEDPDKKAELEKQKKELQRDMYYADVAAGKPHHIAWKNEKGRRRATLDRRSGLADRVSEKLELDDKWHSKHNAPGTGKKRKDLDLNADVDTEVVDDRKDKSKPIERRDEAVPLSRKERESFQQFPDSDRIPGSIRSRHLRTPNASFGEPHVVEERDGWKRIVVNLDTGAAATAIPSDLNINRDMPRRRRRTSATRPRRLSRWRMKAELSFVGRTPMGARRFWKAGSQAFTAPWPRERRWQSATTFRSEPVADC</sequence>
<feature type="coiled-coil region" evidence="1">
    <location>
        <begin position="266"/>
        <end position="309"/>
    </location>
</feature>
<feature type="compositionally biased region" description="Basic and acidic residues" evidence="2">
    <location>
        <begin position="719"/>
        <end position="728"/>
    </location>
</feature>
<reference evidence="3 4" key="1">
    <citation type="submission" date="2024-02" db="EMBL/GenBank/DDBJ databases">
        <authorList>
            <person name="Chen Y."/>
            <person name="Shah S."/>
            <person name="Dougan E. K."/>
            <person name="Thang M."/>
            <person name="Chan C."/>
        </authorList>
    </citation>
    <scope>NUCLEOTIDE SEQUENCE [LARGE SCALE GENOMIC DNA]</scope>
</reference>
<evidence type="ECO:0000256" key="1">
    <source>
        <dbReference type="SAM" id="Coils"/>
    </source>
</evidence>
<keyword evidence="1" id="KW-0175">Coiled coil</keyword>
<feature type="compositionally biased region" description="Basic and acidic residues" evidence="2">
    <location>
        <begin position="646"/>
        <end position="670"/>
    </location>
</feature>
<feature type="compositionally biased region" description="Basic and acidic residues" evidence="2">
    <location>
        <begin position="885"/>
        <end position="907"/>
    </location>
</feature>
<accession>A0ABP0JTE3</accession>
<feature type="region of interest" description="Disordered" evidence="2">
    <location>
        <begin position="561"/>
        <end position="586"/>
    </location>
</feature>
<feature type="region of interest" description="Disordered" evidence="2">
    <location>
        <begin position="874"/>
        <end position="982"/>
    </location>
</feature>
<keyword evidence="4" id="KW-1185">Reference proteome</keyword>
<feature type="compositionally biased region" description="Basic residues" evidence="2">
    <location>
        <begin position="874"/>
        <end position="884"/>
    </location>
</feature>
<organism evidence="3 4">
    <name type="scientific">Durusdinium trenchii</name>
    <dbReference type="NCBI Taxonomy" id="1381693"/>
    <lineage>
        <taxon>Eukaryota</taxon>
        <taxon>Sar</taxon>
        <taxon>Alveolata</taxon>
        <taxon>Dinophyceae</taxon>
        <taxon>Suessiales</taxon>
        <taxon>Symbiodiniaceae</taxon>
        <taxon>Durusdinium</taxon>
    </lineage>
</organism>
<comment type="caution">
    <text evidence="3">The sequence shown here is derived from an EMBL/GenBank/DDBJ whole genome shotgun (WGS) entry which is preliminary data.</text>
</comment>
<evidence type="ECO:0000256" key="2">
    <source>
        <dbReference type="SAM" id="MobiDB-lite"/>
    </source>
</evidence>
<feature type="region of interest" description="Disordered" evidence="2">
    <location>
        <begin position="1"/>
        <end position="20"/>
    </location>
</feature>
<feature type="compositionally biased region" description="Basic and acidic residues" evidence="2">
    <location>
        <begin position="934"/>
        <end position="960"/>
    </location>
</feature>
<name>A0ABP0JTE3_9DINO</name>
<protein>
    <submittedName>
        <fullName evidence="3">Retrovirus-related Pol polyprotein from transposon TNT 1-94</fullName>
    </submittedName>
</protein>
<dbReference type="EMBL" id="CAXAMM010008546">
    <property type="protein sequence ID" value="CAK9017648.1"/>
    <property type="molecule type" value="Genomic_DNA"/>
</dbReference>
<proteinExistence type="predicted"/>
<feature type="compositionally biased region" description="Basic and acidic residues" evidence="2">
    <location>
        <begin position="693"/>
        <end position="711"/>
    </location>
</feature>
<feature type="compositionally biased region" description="Basic residues" evidence="2">
    <location>
        <begin position="671"/>
        <end position="683"/>
    </location>
</feature>
<feature type="compositionally biased region" description="Basic and acidic residues" evidence="2">
    <location>
        <begin position="767"/>
        <end position="786"/>
    </location>
</feature>
<feature type="compositionally biased region" description="Basic and acidic residues" evidence="2">
    <location>
        <begin position="564"/>
        <end position="586"/>
    </location>
</feature>